<dbReference type="InterPro" id="IPR001584">
    <property type="entry name" value="Integrase_cat-core"/>
</dbReference>
<dbReference type="Gene3D" id="1.10.10.60">
    <property type="entry name" value="Homeodomain-like"/>
    <property type="match status" value="1"/>
</dbReference>
<feature type="region of interest" description="Disordered" evidence="2">
    <location>
        <begin position="162"/>
        <end position="184"/>
    </location>
</feature>
<dbReference type="InterPro" id="IPR025246">
    <property type="entry name" value="IS30-like_HTH"/>
</dbReference>
<feature type="domain" description="Integrase catalytic" evidence="3">
    <location>
        <begin position="176"/>
        <end position="343"/>
    </location>
</feature>
<gene>
    <name evidence="4" type="ordered locus">Hprae_0337</name>
</gene>
<evidence type="ECO:0000256" key="2">
    <source>
        <dbReference type="SAM" id="MobiDB-lite"/>
    </source>
</evidence>
<dbReference type="PROSITE" id="PS50994">
    <property type="entry name" value="INTEGRASE"/>
    <property type="match status" value="1"/>
</dbReference>
<evidence type="ECO:0000256" key="1">
    <source>
        <dbReference type="ARBA" id="ARBA00023172"/>
    </source>
</evidence>
<sequence>MDYLNDTPKSLKNKHLNAFERGQIKLLHSEGLSPYAIGKRLGRAYNTIRNELKRGTVSQIKANKTVDIYFPDVGQRVYEENRKNCGPKFKLLKCEEFIEYVIDEFYEEDHSLDSIRGAAKRHNKFPDSEMVCTKTLYNYIDAGLLEIKNIDLPLKLKRSSKSNRVKQNKKKLGTSIDERPESVNDRNEFGHCEIDTVIGKKTKDEAALLTMIERTTRSQIIRKIADKTSYSDQETMTKLIKETGELFSKVFKSITSDNGSEFSELANIEEMADTKVYYTHPYSSWERGTNERHNGLIRRFIPKGRSINDFSIEAIARIQNWCNNLPRKILGYLTPNEAFEDQLRQIIYN</sequence>
<dbReference type="eggNOG" id="COG2826">
    <property type="taxonomic scope" value="Bacteria"/>
</dbReference>
<dbReference type="AlphaFoldDB" id="E3DNF5"/>
<protein>
    <submittedName>
        <fullName evidence="4">Integrase catalytic region</fullName>
    </submittedName>
</protein>
<reference evidence="4 5" key="2">
    <citation type="journal article" date="2011" name="Stand. Genomic Sci.">
        <title>Complete genome sequence of the extremely halophilic Halanaerobium praevalens type strain (GSL).</title>
        <authorList>
            <person name="Ivanova N."/>
            <person name="Sikorski J."/>
            <person name="Chertkov O."/>
            <person name="Nolan M."/>
            <person name="Lucas S."/>
            <person name="Hammon N."/>
            <person name="Deshpande S."/>
            <person name="Cheng J.F."/>
            <person name="Tapia R."/>
            <person name="Han C."/>
            <person name="Goodwin L."/>
            <person name="Pitluck S."/>
            <person name="Huntemann M."/>
            <person name="Liolios K."/>
            <person name="Pagani I."/>
            <person name="Mavromatis K."/>
            <person name="Ovchinikova G."/>
            <person name="Pati A."/>
            <person name="Chen A."/>
            <person name="Palaniappan K."/>
            <person name="Land M."/>
            <person name="Hauser L."/>
            <person name="Brambilla E.M."/>
            <person name="Kannan K.P."/>
            <person name="Rohde M."/>
            <person name="Tindall B.J."/>
            <person name="Goker M."/>
            <person name="Detter J.C."/>
            <person name="Woyke T."/>
            <person name="Bristow J."/>
            <person name="Eisen J.A."/>
            <person name="Markowitz V."/>
            <person name="Hugenholtz P."/>
            <person name="Kyrpides N.C."/>
            <person name="Klenk H.P."/>
            <person name="Lapidus A."/>
        </authorList>
    </citation>
    <scope>NUCLEOTIDE SEQUENCE [LARGE SCALE GENOMIC DNA]</scope>
    <source>
        <strain evidence="5">ATCC 33744 / DSM 2228 / GSL</strain>
    </source>
</reference>
<dbReference type="SUPFAM" id="SSF53098">
    <property type="entry name" value="Ribonuclease H-like"/>
    <property type="match status" value="1"/>
</dbReference>
<dbReference type="RefSeq" id="WP_014552526.1">
    <property type="nucleotide sequence ID" value="NC_017455.1"/>
</dbReference>
<name>E3DNF5_HALPG</name>
<dbReference type="GO" id="GO:0003676">
    <property type="term" value="F:nucleic acid binding"/>
    <property type="evidence" value="ECO:0007669"/>
    <property type="project" value="InterPro"/>
</dbReference>
<dbReference type="PANTHER" id="PTHR10948">
    <property type="entry name" value="TRANSPOSASE"/>
    <property type="match status" value="1"/>
</dbReference>
<dbReference type="Gene3D" id="3.30.420.10">
    <property type="entry name" value="Ribonuclease H-like superfamily/Ribonuclease H"/>
    <property type="match status" value="1"/>
</dbReference>
<dbReference type="InterPro" id="IPR012337">
    <property type="entry name" value="RNaseH-like_sf"/>
</dbReference>
<dbReference type="GO" id="GO:0004803">
    <property type="term" value="F:transposase activity"/>
    <property type="evidence" value="ECO:0007669"/>
    <property type="project" value="TreeGrafter"/>
</dbReference>
<proteinExistence type="predicted"/>
<organism evidence="4 5">
    <name type="scientific">Halanaerobium praevalens (strain ATCC 33744 / DSM 2228 / GSL)</name>
    <dbReference type="NCBI Taxonomy" id="572479"/>
    <lineage>
        <taxon>Bacteria</taxon>
        <taxon>Bacillati</taxon>
        <taxon>Bacillota</taxon>
        <taxon>Clostridia</taxon>
        <taxon>Halanaerobiales</taxon>
        <taxon>Halanaerobiaceae</taxon>
        <taxon>Halanaerobium</taxon>
    </lineage>
</organism>
<dbReference type="PATRIC" id="fig|572479.3.peg.342"/>
<reference evidence="5" key="1">
    <citation type="submission" date="2010-10" db="EMBL/GenBank/DDBJ databases">
        <title>The complete genome of Halanaerobium praevalens DSM 2228.</title>
        <authorList>
            <consortium name="US DOE Joint Genome Institute (JGI-PGF)"/>
            <person name="Lucas S."/>
            <person name="Copeland A."/>
            <person name="Lapidus A."/>
            <person name="Glavina del Rio T."/>
            <person name="Dalin E."/>
            <person name="Tice H."/>
            <person name="Bruce D."/>
            <person name="Goodwin L."/>
            <person name="Pitluck S."/>
            <person name="Kyrpides N."/>
            <person name="Mavromatis K."/>
            <person name="Ivanova N."/>
            <person name="Ovchinnikova G."/>
            <person name="Chertkov O."/>
            <person name="Detter J.C."/>
            <person name="Han C."/>
            <person name="Larimer F."/>
            <person name="Land M."/>
            <person name="Hauser L."/>
            <person name="Markowitz V."/>
            <person name="Cheng J.-F."/>
            <person name="Hugenholtz P."/>
            <person name="Woyke T."/>
            <person name="Wu D."/>
            <person name="Tindall B."/>
            <person name="Pomrenke H.G."/>
            <person name="Brambilla E."/>
            <person name="Klenk H.-P."/>
            <person name="Eisen J.A."/>
        </authorList>
    </citation>
    <scope>NUCLEOTIDE SEQUENCE [LARGE SCALE GENOMIC DNA]</scope>
    <source>
        <strain evidence="5">ATCC 33744 / DSM 2228 / GSL</strain>
    </source>
</reference>
<evidence type="ECO:0000313" key="5">
    <source>
        <dbReference type="Proteomes" id="UP000006866"/>
    </source>
</evidence>
<dbReference type="GO" id="GO:0032196">
    <property type="term" value="P:transposition"/>
    <property type="evidence" value="ECO:0007669"/>
    <property type="project" value="TreeGrafter"/>
</dbReference>
<dbReference type="Pfam" id="PF13936">
    <property type="entry name" value="HTH_38"/>
    <property type="match status" value="1"/>
</dbReference>
<evidence type="ECO:0000313" key="4">
    <source>
        <dbReference type="EMBL" id="ADO76493.1"/>
    </source>
</evidence>
<dbReference type="Pfam" id="PF00665">
    <property type="entry name" value="rve"/>
    <property type="match status" value="1"/>
</dbReference>
<dbReference type="GO" id="GO:0005829">
    <property type="term" value="C:cytosol"/>
    <property type="evidence" value="ECO:0007669"/>
    <property type="project" value="TreeGrafter"/>
</dbReference>
<dbReference type="PANTHER" id="PTHR10948:SF23">
    <property type="entry name" value="TRANSPOSASE INSI FOR INSERTION SEQUENCE ELEMENT IS30A-RELATED"/>
    <property type="match status" value="1"/>
</dbReference>
<dbReference type="GO" id="GO:0015074">
    <property type="term" value="P:DNA integration"/>
    <property type="evidence" value="ECO:0007669"/>
    <property type="project" value="InterPro"/>
</dbReference>
<evidence type="ECO:0000259" key="3">
    <source>
        <dbReference type="PROSITE" id="PS50994"/>
    </source>
</evidence>
<dbReference type="InterPro" id="IPR036397">
    <property type="entry name" value="RNaseH_sf"/>
</dbReference>
<dbReference type="OrthoDB" id="9776104at2"/>
<keyword evidence="1" id="KW-0233">DNA recombination</keyword>
<dbReference type="InterPro" id="IPR051917">
    <property type="entry name" value="Transposase-Integrase"/>
</dbReference>
<dbReference type="NCBIfam" id="NF033563">
    <property type="entry name" value="transpos_IS30"/>
    <property type="match status" value="1"/>
</dbReference>
<dbReference type="KEGG" id="hpk:Hprae_0337"/>
<dbReference type="Proteomes" id="UP000006866">
    <property type="component" value="Chromosome"/>
</dbReference>
<feature type="compositionally biased region" description="Basic residues" evidence="2">
    <location>
        <begin position="162"/>
        <end position="172"/>
    </location>
</feature>
<dbReference type="InterPro" id="IPR053392">
    <property type="entry name" value="Transposase_IS30-like"/>
</dbReference>
<dbReference type="EMBL" id="CP002175">
    <property type="protein sequence ID" value="ADO76493.1"/>
    <property type="molecule type" value="Genomic_DNA"/>
</dbReference>
<dbReference type="HOGENOM" id="CLU_035706_0_2_9"/>
<keyword evidence="5" id="KW-1185">Reference proteome</keyword>
<accession>E3DNF5</accession>
<dbReference type="GO" id="GO:0006310">
    <property type="term" value="P:DNA recombination"/>
    <property type="evidence" value="ECO:0007669"/>
    <property type="project" value="UniProtKB-KW"/>
</dbReference>